<proteinExistence type="predicted"/>
<dbReference type="PANTHER" id="PTHR47637">
    <property type="entry name" value="CHAPERONE SURA"/>
    <property type="match status" value="1"/>
</dbReference>
<evidence type="ECO:0000313" key="4">
    <source>
        <dbReference type="EMBL" id="TRU41444.1"/>
    </source>
</evidence>
<dbReference type="InterPro" id="IPR050280">
    <property type="entry name" value="OMP_Chaperone_SurA"/>
</dbReference>
<dbReference type="PANTHER" id="PTHR47637:SF1">
    <property type="entry name" value="CHAPERONE SURA"/>
    <property type="match status" value="1"/>
</dbReference>
<organism evidence="4 5">
    <name type="scientific">Microcystis aeruginosa Ma_QC_Ca_00000000_S207</name>
    <dbReference type="NCBI Taxonomy" id="2486251"/>
    <lineage>
        <taxon>Bacteria</taxon>
        <taxon>Bacillati</taxon>
        <taxon>Cyanobacteriota</taxon>
        <taxon>Cyanophyceae</taxon>
        <taxon>Oscillatoriophycideae</taxon>
        <taxon>Chroococcales</taxon>
        <taxon>Microcystaceae</taxon>
        <taxon>Microcystis</taxon>
    </lineage>
</organism>
<keyword evidence="1" id="KW-0732">Signal</keyword>
<evidence type="ECO:0000256" key="2">
    <source>
        <dbReference type="PROSITE-ProRule" id="PRU00278"/>
    </source>
</evidence>
<dbReference type="SUPFAM" id="SSF109998">
    <property type="entry name" value="Triger factor/SurA peptide-binding domain-like"/>
    <property type="match status" value="1"/>
</dbReference>
<dbReference type="Pfam" id="PF00639">
    <property type="entry name" value="Rotamase"/>
    <property type="match status" value="1"/>
</dbReference>
<accession>A0A552F403</accession>
<dbReference type="InterPro" id="IPR027304">
    <property type="entry name" value="Trigger_fact/SurA_dom_sf"/>
</dbReference>
<dbReference type="Gene3D" id="1.10.4030.10">
    <property type="entry name" value="Porin chaperone SurA, peptide-binding domain"/>
    <property type="match status" value="1"/>
</dbReference>
<comment type="caution">
    <text evidence="4">The sequence shown here is derived from an EMBL/GenBank/DDBJ whole genome shotgun (WGS) entry which is preliminary data.</text>
</comment>
<reference evidence="4 5" key="1">
    <citation type="submission" date="2019-01" db="EMBL/GenBank/DDBJ databases">
        <title>Coherence of Microcystis species and biogeography revealed through population genomics.</title>
        <authorList>
            <person name="Perez-Carrascal O.M."/>
            <person name="Terrat Y."/>
            <person name="Giani A."/>
            <person name="Fortin N."/>
            <person name="Tromas N."/>
            <person name="Shapiro B.J."/>
        </authorList>
    </citation>
    <scope>NUCLEOTIDE SEQUENCE [LARGE SCALE GENOMIC DNA]</scope>
    <source>
        <strain evidence="4">Ma_QC_Ca_00000000_S207</strain>
    </source>
</reference>
<dbReference type="InterPro" id="IPR000297">
    <property type="entry name" value="PPIase_PpiC"/>
</dbReference>
<keyword evidence="2 4" id="KW-0413">Isomerase</keyword>
<dbReference type="Gene3D" id="3.10.50.40">
    <property type="match status" value="1"/>
</dbReference>
<evidence type="ECO:0000259" key="3">
    <source>
        <dbReference type="PROSITE" id="PS50198"/>
    </source>
</evidence>
<dbReference type="SUPFAM" id="SSF54534">
    <property type="entry name" value="FKBP-like"/>
    <property type="match status" value="1"/>
</dbReference>
<dbReference type="Proteomes" id="UP000320293">
    <property type="component" value="Unassembled WGS sequence"/>
</dbReference>
<dbReference type="EMBL" id="SFBF01000400">
    <property type="protein sequence ID" value="TRU41444.1"/>
    <property type="molecule type" value="Genomic_DNA"/>
</dbReference>
<dbReference type="GO" id="GO:0003755">
    <property type="term" value="F:peptidyl-prolyl cis-trans isomerase activity"/>
    <property type="evidence" value="ECO:0007669"/>
    <property type="project" value="UniProtKB-KW"/>
</dbReference>
<dbReference type="PROSITE" id="PS50198">
    <property type="entry name" value="PPIC_PPIASE_2"/>
    <property type="match status" value="1"/>
</dbReference>
<gene>
    <name evidence="4" type="ORF">EWV91_21490</name>
</gene>
<dbReference type="AlphaFoldDB" id="A0A552F403"/>
<evidence type="ECO:0000256" key="1">
    <source>
        <dbReference type="ARBA" id="ARBA00022729"/>
    </source>
</evidence>
<dbReference type="InterPro" id="IPR046357">
    <property type="entry name" value="PPIase_dom_sf"/>
</dbReference>
<evidence type="ECO:0000313" key="5">
    <source>
        <dbReference type="Proteomes" id="UP000320293"/>
    </source>
</evidence>
<keyword evidence="2" id="KW-0697">Rotamase</keyword>
<name>A0A552F403_MICAE</name>
<sequence length="248" mass="28779">MSKTITITNEDILQQVKLSGKIPEIIEEVTKQKILKNAADEIGLQIDEQELQKVADKFRLANQLQTVDNTYNWLKKQGLSLEDFENMLYQELISAKLQAHLFSGKLNSYFMENQLKYIEVILYEVIFEDEDLAMELFFSIQEGEISFYDVAHQYIQDQELRRKGGYCGRLTRQNLKPEISSAVFASNPPQLLKPIITSKGVHLILVEEIIQPQLNEEIGRQILSEMFDQWIQQQKNQTSIDMAFLNKS</sequence>
<feature type="domain" description="PpiC" evidence="3">
    <location>
        <begin position="117"/>
        <end position="208"/>
    </location>
</feature>
<protein>
    <submittedName>
        <fullName evidence="4">Peptidylprolyl isomerase</fullName>
    </submittedName>
</protein>